<sequence length="463" mass="54736">MFDLILFLKNRFGQNNKINLYTNRINLFKGNQNTYVCNILKKESTKTIYFQIEDNDKVISSKLNQQSFQSCVFQENDSVQQASQYDQQELNTNQIIQQSSANTYLVLESTNNTGQIGQLNSQTISKLNTQSITSNQSNHSFNEFNQYYTDSQICQLQDGAMNGNQKESDIENAFILLQKKYVSLQQKFKTLENDNQRLKSQNEDLQKACEEQKNEILNLRKRVDIKLKKEDQNIQNTQLQASIENLRNENFELKTKIQKNEKIYFDQKSNQDKEILELNKIINDKDNELNKLKEQLKGLLNRIEIEQPKIEKQIREQKVEYQSNLNSTQLNQNDIELNKEQDQYSCNKSLREPQIKRQQQQQQQQLQQFQDIQQKEQTVQQQKQKLIIQEIEQKDEYLTQCGHKIQWRKLQAEIRSTSNLGKPLKCPQCLKIIDLEYLYNNKTNVQLETTTQKSEDQKKMQIA</sequence>
<dbReference type="Proteomes" id="UP000000600">
    <property type="component" value="Unassembled WGS sequence"/>
</dbReference>
<dbReference type="OMA" id="KQTINAH"/>
<reference evidence="2 3" key="1">
    <citation type="journal article" date="2006" name="Nature">
        <title>Global trends of whole-genome duplications revealed by the ciliate Paramecium tetraurelia.</title>
        <authorList>
            <consortium name="Genoscope"/>
            <person name="Aury J.-M."/>
            <person name="Jaillon O."/>
            <person name="Duret L."/>
            <person name="Noel B."/>
            <person name="Jubin C."/>
            <person name="Porcel B.M."/>
            <person name="Segurens B."/>
            <person name="Daubin V."/>
            <person name="Anthouard V."/>
            <person name="Aiach N."/>
            <person name="Arnaiz O."/>
            <person name="Billaut A."/>
            <person name="Beisson J."/>
            <person name="Blanc I."/>
            <person name="Bouhouche K."/>
            <person name="Camara F."/>
            <person name="Duharcourt S."/>
            <person name="Guigo R."/>
            <person name="Gogendeau D."/>
            <person name="Katinka M."/>
            <person name="Keller A.-M."/>
            <person name="Kissmehl R."/>
            <person name="Klotz C."/>
            <person name="Koll F."/>
            <person name="Le Moue A."/>
            <person name="Lepere C."/>
            <person name="Malinsky S."/>
            <person name="Nowacki M."/>
            <person name="Nowak J.K."/>
            <person name="Plattner H."/>
            <person name="Poulain J."/>
            <person name="Ruiz F."/>
            <person name="Serrano V."/>
            <person name="Zagulski M."/>
            <person name="Dessen P."/>
            <person name="Betermier M."/>
            <person name="Weissenbach J."/>
            <person name="Scarpelli C."/>
            <person name="Schachter V."/>
            <person name="Sperling L."/>
            <person name="Meyer E."/>
            <person name="Cohen J."/>
            <person name="Wincker P."/>
        </authorList>
    </citation>
    <scope>NUCLEOTIDE SEQUENCE [LARGE SCALE GENOMIC DNA]</scope>
    <source>
        <strain evidence="2 3">Stock d4-2</strain>
    </source>
</reference>
<feature type="coiled-coil region" evidence="1">
    <location>
        <begin position="355"/>
        <end position="392"/>
    </location>
</feature>
<dbReference type="HOGENOM" id="CLU_591177_0_0_1"/>
<evidence type="ECO:0000313" key="3">
    <source>
        <dbReference type="Proteomes" id="UP000000600"/>
    </source>
</evidence>
<gene>
    <name evidence="2" type="ORF">GSPATT00008081001</name>
</gene>
<name>A0CL67_PARTE</name>
<dbReference type="KEGG" id="ptm:GSPATT00008081001"/>
<keyword evidence="1" id="KW-0175">Coiled coil</keyword>
<dbReference type="EMBL" id="CT868097">
    <property type="protein sequence ID" value="CAK71534.1"/>
    <property type="molecule type" value="Genomic_DNA"/>
</dbReference>
<dbReference type="AlphaFoldDB" id="A0CL67"/>
<evidence type="ECO:0000256" key="1">
    <source>
        <dbReference type="SAM" id="Coils"/>
    </source>
</evidence>
<feature type="coiled-coil region" evidence="1">
    <location>
        <begin position="181"/>
        <end position="302"/>
    </location>
</feature>
<evidence type="ECO:0000313" key="2">
    <source>
        <dbReference type="EMBL" id="CAK71534.1"/>
    </source>
</evidence>
<dbReference type="STRING" id="5888.A0CL67"/>
<organism evidence="2 3">
    <name type="scientific">Paramecium tetraurelia</name>
    <dbReference type="NCBI Taxonomy" id="5888"/>
    <lineage>
        <taxon>Eukaryota</taxon>
        <taxon>Sar</taxon>
        <taxon>Alveolata</taxon>
        <taxon>Ciliophora</taxon>
        <taxon>Intramacronucleata</taxon>
        <taxon>Oligohymenophorea</taxon>
        <taxon>Peniculida</taxon>
        <taxon>Parameciidae</taxon>
        <taxon>Paramecium</taxon>
    </lineage>
</organism>
<dbReference type="InParanoid" id="A0CL67"/>
<proteinExistence type="predicted"/>
<protein>
    <submittedName>
        <fullName evidence="2">Uncharacterized protein</fullName>
    </submittedName>
</protein>
<keyword evidence="3" id="KW-1185">Reference proteome</keyword>
<accession>A0CL67</accession>
<dbReference type="RefSeq" id="XP_001438931.1">
    <property type="nucleotide sequence ID" value="XM_001438894.1"/>
</dbReference>
<dbReference type="GeneID" id="5024716"/>
<dbReference type="OrthoDB" id="10551920at2759"/>